<name>A0AAW2U8U3_9LAMI</name>
<organism evidence="2">
    <name type="scientific">Sesamum latifolium</name>
    <dbReference type="NCBI Taxonomy" id="2727402"/>
    <lineage>
        <taxon>Eukaryota</taxon>
        <taxon>Viridiplantae</taxon>
        <taxon>Streptophyta</taxon>
        <taxon>Embryophyta</taxon>
        <taxon>Tracheophyta</taxon>
        <taxon>Spermatophyta</taxon>
        <taxon>Magnoliopsida</taxon>
        <taxon>eudicotyledons</taxon>
        <taxon>Gunneridae</taxon>
        <taxon>Pentapetalae</taxon>
        <taxon>asterids</taxon>
        <taxon>lamiids</taxon>
        <taxon>Lamiales</taxon>
        <taxon>Pedaliaceae</taxon>
        <taxon>Sesamum</taxon>
    </lineage>
</organism>
<evidence type="ECO:0000313" key="2">
    <source>
        <dbReference type="EMBL" id="KAL0412016.1"/>
    </source>
</evidence>
<protein>
    <submittedName>
        <fullName evidence="2">Uncharacterized protein</fullName>
    </submittedName>
</protein>
<sequence length="66" mass="7483">MDSLHLPWNPNSGVIDKDTTQSTEVIGEGDQGEEEKITRIFNFHEFAQLVEQVQYTSDGESLRALM</sequence>
<dbReference type="EMBL" id="JACGWN010000013">
    <property type="protein sequence ID" value="KAL0412016.1"/>
    <property type="molecule type" value="Genomic_DNA"/>
</dbReference>
<comment type="caution">
    <text evidence="2">The sequence shown here is derived from an EMBL/GenBank/DDBJ whole genome shotgun (WGS) entry which is preliminary data.</text>
</comment>
<feature type="region of interest" description="Disordered" evidence="1">
    <location>
        <begin position="1"/>
        <end position="31"/>
    </location>
</feature>
<dbReference type="AlphaFoldDB" id="A0AAW2U8U3"/>
<reference evidence="2" key="1">
    <citation type="submission" date="2020-06" db="EMBL/GenBank/DDBJ databases">
        <authorList>
            <person name="Li T."/>
            <person name="Hu X."/>
            <person name="Zhang T."/>
            <person name="Song X."/>
            <person name="Zhang H."/>
            <person name="Dai N."/>
            <person name="Sheng W."/>
            <person name="Hou X."/>
            <person name="Wei L."/>
        </authorList>
    </citation>
    <scope>NUCLEOTIDE SEQUENCE</scope>
    <source>
        <strain evidence="2">KEN1</strain>
        <tissue evidence="2">Leaf</tissue>
    </source>
</reference>
<reference evidence="2" key="2">
    <citation type="journal article" date="2024" name="Plant">
        <title>Genomic evolution and insights into agronomic trait innovations of Sesamum species.</title>
        <authorList>
            <person name="Miao H."/>
            <person name="Wang L."/>
            <person name="Qu L."/>
            <person name="Liu H."/>
            <person name="Sun Y."/>
            <person name="Le M."/>
            <person name="Wang Q."/>
            <person name="Wei S."/>
            <person name="Zheng Y."/>
            <person name="Lin W."/>
            <person name="Duan Y."/>
            <person name="Cao H."/>
            <person name="Xiong S."/>
            <person name="Wang X."/>
            <person name="Wei L."/>
            <person name="Li C."/>
            <person name="Ma Q."/>
            <person name="Ju M."/>
            <person name="Zhao R."/>
            <person name="Li G."/>
            <person name="Mu C."/>
            <person name="Tian Q."/>
            <person name="Mei H."/>
            <person name="Zhang T."/>
            <person name="Gao T."/>
            <person name="Zhang H."/>
        </authorList>
    </citation>
    <scope>NUCLEOTIDE SEQUENCE</scope>
    <source>
        <strain evidence="2">KEN1</strain>
    </source>
</reference>
<evidence type="ECO:0000256" key="1">
    <source>
        <dbReference type="SAM" id="MobiDB-lite"/>
    </source>
</evidence>
<gene>
    <name evidence="2" type="ORF">Slati_3791300</name>
</gene>
<accession>A0AAW2U8U3</accession>
<proteinExistence type="predicted"/>